<comment type="similarity">
    <text evidence="2 6">Belongs to the cytochrome P450 family.</text>
</comment>
<feature type="transmembrane region" description="Helical" evidence="7">
    <location>
        <begin position="32"/>
        <end position="54"/>
    </location>
</feature>
<dbReference type="InterPro" id="IPR017972">
    <property type="entry name" value="Cyt_P450_CS"/>
</dbReference>
<evidence type="ECO:0000256" key="2">
    <source>
        <dbReference type="ARBA" id="ARBA00010617"/>
    </source>
</evidence>
<evidence type="ECO:0000313" key="8">
    <source>
        <dbReference type="EMBL" id="KAL0954309.1"/>
    </source>
</evidence>
<evidence type="ECO:0008006" key="10">
    <source>
        <dbReference type="Google" id="ProtNLM"/>
    </source>
</evidence>
<keyword evidence="7" id="KW-0812">Transmembrane</keyword>
<dbReference type="Pfam" id="PF00067">
    <property type="entry name" value="p450"/>
    <property type="match status" value="1"/>
</dbReference>
<dbReference type="Proteomes" id="UP001556367">
    <property type="component" value="Unassembled WGS sequence"/>
</dbReference>
<organism evidence="8 9">
    <name type="scientific">Hohenbuehelia grisea</name>
    <dbReference type="NCBI Taxonomy" id="104357"/>
    <lineage>
        <taxon>Eukaryota</taxon>
        <taxon>Fungi</taxon>
        <taxon>Dikarya</taxon>
        <taxon>Basidiomycota</taxon>
        <taxon>Agaricomycotina</taxon>
        <taxon>Agaricomycetes</taxon>
        <taxon>Agaricomycetidae</taxon>
        <taxon>Agaricales</taxon>
        <taxon>Pleurotineae</taxon>
        <taxon>Pleurotaceae</taxon>
        <taxon>Hohenbuehelia</taxon>
    </lineage>
</organism>
<dbReference type="Gene3D" id="1.10.630.10">
    <property type="entry name" value="Cytochrome P450"/>
    <property type="match status" value="1"/>
</dbReference>
<keyword evidence="3 6" id="KW-0349">Heme</keyword>
<evidence type="ECO:0000256" key="4">
    <source>
        <dbReference type="ARBA" id="ARBA00022723"/>
    </source>
</evidence>
<dbReference type="PRINTS" id="PR00385">
    <property type="entry name" value="P450"/>
</dbReference>
<evidence type="ECO:0000256" key="5">
    <source>
        <dbReference type="ARBA" id="ARBA00023004"/>
    </source>
</evidence>
<dbReference type="InterPro" id="IPR036396">
    <property type="entry name" value="Cyt_P450_sf"/>
</dbReference>
<keyword evidence="9" id="KW-1185">Reference proteome</keyword>
<protein>
    <recommendedName>
        <fullName evidence="10">Lanosterol 14-alpha-demethylase</fullName>
    </recommendedName>
</protein>
<accession>A0ABR3JF95</accession>
<sequence length="553" mass="62485">MSLFTNSSSPLTDAWAGYLSQAQTHLFTNSRLALIALINAPVIVILLHACWQLVAPRDPTKPPTVFHWLPFIGSAVQYGNDPLNFFLACREKYGDVFTFILFGRRVTVALGPKGNNFILGGKSTVFNAEDAYTHLTTPIFGKDVVYDVPNETFMEQKRFVKVGLSTDNFRSYVGMIEDEVDEFMKTDSVFRAWQMNDINEWGQFDVVNVLSEITILTASRTLQGKEVRSKLDKTFAGLYNDLDGGFTPLNFLFPNLPLESYRRRDRAHEKMSQFYVDIIQKRRASGEEDEHDMMGALLKQTYRNGAPLKDHEVAHILIALLMAGQHTSSASGSWALLHLADNPDIAEAVYQEQVKHFGTPDGKMRSMTYEELRTLPVLDSIIRETLRMHPPIHSIMRYVRDDVPVPATLSAPSKDSIYVVPKGNYVLASPAVSQMDPRVWKAPNTFDPARWSDPEGVAAQAFKTYVDESGEKIDYGFGAVSKGTESPYQPFGAGRHRCIGEQFAYLQLGVIISTFVRKVELRLRDPVPAHNYHTMIVMPKKPRNILYRRRAFD</sequence>
<comment type="cofactor">
    <cofactor evidence="1">
        <name>heme</name>
        <dbReference type="ChEBI" id="CHEBI:30413"/>
    </cofactor>
</comment>
<dbReference type="EMBL" id="JASNQZ010000007">
    <property type="protein sequence ID" value="KAL0954309.1"/>
    <property type="molecule type" value="Genomic_DNA"/>
</dbReference>
<evidence type="ECO:0000256" key="1">
    <source>
        <dbReference type="ARBA" id="ARBA00001971"/>
    </source>
</evidence>
<dbReference type="InterPro" id="IPR002403">
    <property type="entry name" value="Cyt_P450_E_grp-IV"/>
</dbReference>
<dbReference type="PANTHER" id="PTHR24304">
    <property type="entry name" value="CYTOCHROME P450 FAMILY 7"/>
    <property type="match status" value="1"/>
</dbReference>
<dbReference type="PROSITE" id="PS00086">
    <property type="entry name" value="CYTOCHROME_P450"/>
    <property type="match status" value="1"/>
</dbReference>
<evidence type="ECO:0000256" key="6">
    <source>
        <dbReference type="RuleBase" id="RU000461"/>
    </source>
</evidence>
<name>A0ABR3JF95_9AGAR</name>
<dbReference type="CDD" id="cd11042">
    <property type="entry name" value="CYP51-like"/>
    <property type="match status" value="1"/>
</dbReference>
<keyword evidence="6" id="KW-0503">Monooxygenase</keyword>
<dbReference type="SUPFAM" id="SSF48264">
    <property type="entry name" value="Cytochrome P450"/>
    <property type="match status" value="1"/>
</dbReference>
<keyword evidence="7" id="KW-0472">Membrane</keyword>
<evidence type="ECO:0000256" key="7">
    <source>
        <dbReference type="SAM" id="Phobius"/>
    </source>
</evidence>
<dbReference type="PANTHER" id="PTHR24304:SF2">
    <property type="entry name" value="24-HYDROXYCHOLESTEROL 7-ALPHA-HYDROXYLASE"/>
    <property type="match status" value="1"/>
</dbReference>
<keyword evidence="5 6" id="KW-0408">Iron</keyword>
<proteinExistence type="inferred from homology"/>
<dbReference type="PRINTS" id="PR00465">
    <property type="entry name" value="EP450IV"/>
</dbReference>
<dbReference type="InterPro" id="IPR050529">
    <property type="entry name" value="CYP450_sterol_14alpha_dmase"/>
</dbReference>
<evidence type="ECO:0000313" key="9">
    <source>
        <dbReference type="Proteomes" id="UP001556367"/>
    </source>
</evidence>
<dbReference type="InterPro" id="IPR001128">
    <property type="entry name" value="Cyt_P450"/>
</dbReference>
<gene>
    <name evidence="8" type="ORF">HGRIS_003308</name>
</gene>
<keyword evidence="6" id="KW-0560">Oxidoreductase</keyword>
<comment type="caution">
    <text evidence="8">The sequence shown here is derived from an EMBL/GenBank/DDBJ whole genome shotgun (WGS) entry which is preliminary data.</text>
</comment>
<evidence type="ECO:0000256" key="3">
    <source>
        <dbReference type="ARBA" id="ARBA00022617"/>
    </source>
</evidence>
<keyword evidence="4 6" id="KW-0479">Metal-binding</keyword>
<reference evidence="9" key="1">
    <citation type="submission" date="2024-06" db="EMBL/GenBank/DDBJ databases">
        <title>Multi-omics analyses provide insights into the biosynthesis of the anticancer antibiotic pleurotin in Hohenbuehelia grisea.</title>
        <authorList>
            <person name="Weaver J.A."/>
            <person name="Alberti F."/>
        </authorList>
    </citation>
    <scope>NUCLEOTIDE SEQUENCE [LARGE SCALE GENOMIC DNA]</scope>
    <source>
        <strain evidence="9">T-177</strain>
    </source>
</reference>
<keyword evidence="7" id="KW-1133">Transmembrane helix</keyword>